<sequence>MIRAFFICIIYSTLLTTPVLAQQGPVTFTYLQDNMAIHPKPIVIKIYTDWCSYCKMQDMQIKRSPALQQLLSEKYYYVTLNAESRQPIVFNDTTYSFIPYGTQGIHALAVKLMEHHAAYPAWVVLDTSYRVKAFYTGMLKDKSLLAFLHTIE</sequence>
<dbReference type="RefSeq" id="WP_106605788.1">
    <property type="nucleotide sequence ID" value="NZ_PYGK01000020.1"/>
</dbReference>
<reference evidence="2 3" key="1">
    <citation type="submission" date="2018-03" db="EMBL/GenBank/DDBJ databases">
        <title>Genomic Encyclopedia of Archaeal and Bacterial Type Strains, Phase II (KMG-II): from individual species to whole genera.</title>
        <authorList>
            <person name="Goeker M."/>
        </authorList>
    </citation>
    <scope>NUCLEOTIDE SEQUENCE [LARGE SCALE GENOMIC DNA]</scope>
    <source>
        <strain evidence="2 3">DSM 18107</strain>
    </source>
</reference>
<dbReference type="SUPFAM" id="SSF52833">
    <property type="entry name" value="Thioredoxin-like"/>
    <property type="match status" value="1"/>
</dbReference>
<name>A0A2P8FMD2_9BACT</name>
<evidence type="ECO:0000313" key="2">
    <source>
        <dbReference type="EMBL" id="PSL22856.1"/>
    </source>
</evidence>
<keyword evidence="1" id="KW-0732">Signal</keyword>
<gene>
    <name evidence="2" type="ORF">CLV42_120118</name>
</gene>
<dbReference type="EMBL" id="PYGK01000020">
    <property type="protein sequence ID" value="PSL22856.1"/>
    <property type="molecule type" value="Genomic_DNA"/>
</dbReference>
<accession>A0A2P8FMD2</accession>
<feature type="signal peptide" evidence="1">
    <location>
        <begin position="1"/>
        <end position="21"/>
    </location>
</feature>
<evidence type="ECO:0000313" key="3">
    <source>
        <dbReference type="Proteomes" id="UP000240978"/>
    </source>
</evidence>
<dbReference type="InterPro" id="IPR036249">
    <property type="entry name" value="Thioredoxin-like_sf"/>
</dbReference>
<dbReference type="AlphaFoldDB" id="A0A2P8FMD2"/>
<dbReference type="OrthoDB" id="9811036at2"/>
<proteinExistence type="predicted"/>
<evidence type="ECO:0000256" key="1">
    <source>
        <dbReference type="SAM" id="SignalP"/>
    </source>
</evidence>
<organism evidence="2 3">
    <name type="scientific">Chitinophaga ginsengisoli</name>
    <dbReference type="NCBI Taxonomy" id="363837"/>
    <lineage>
        <taxon>Bacteria</taxon>
        <taxon>Pseudomonadati</taxon>
        <taxon>Bacteroidota</taxon>
        <taxon>Chitinophagia</taxon>
        <taxon>Chitinophagales</taxon>
        <taxon>Chitinophagaceae</taxon>
        <taxon>Chitinophaga</taxon>
    </lineage>
</organism>
<keyword evidence="3" id="KW-1185">Reference proteome</keyword>
<dbReference type="Proteomes" id="UP000240978">
    <property type="component" value="Unassembled WGS sequence"/>
</dbReference>
<dbReference type="Gene3D" id="3.40.30.10">
    <property type="entry name" value="Glutaredoxin"/>
    <property type="match status" value="1"/>
</dbReference>
<comment type="caution">
    <text evidence="2">The sequence shown here is derived from an EMBL/GenBank/DDBJ whole genome shotgun (WGS) entry which is preliminary data.</text>
</comment>
<protein>
    <submittedName>
        <fullName evidence="2">Thioredoxin-like protein</fullName>
    </submittedName>
</protein>
<feature type="chain" id="PRO_5015183369" evidence="1">
    <location>
        <begin position="22"/>
        <end position="152"/>
    </location>
</feature>